<evidence type="ECO:0000313" key="3">
    <source>
        <dbReference type="Proteomes" id="UP000605361"/>
    </source>
</evidence>
<dbReference type="AlphaFoldDB" id="A0A931F4X8"/>
<dbReference type="RefSeq" id="WP_195902984.1">
    <property type="nucleotide sequence ID" value="NZ_JADOGI010000363.1"/>
</dbReference>
<comment type="caution">
    <text evidence="2">The sequence shown here is derived from an EMBL/GenBank/DDBJ whole genome shotgun (WGS) entry which is preliminary data.</text>
</comment>
<name>A0A931F4X8_9ACTN</name>
<evidence type="ECO:0000313" key="2">
    <source>
        <dbReference type="EMBL" id="MBF8194150.1"/>
    </source>
</evidence>
<evidence type="ECO:0000256" key="1">
    <source>
        <dbReference type="SAM" id="MobiDB-lite"/>
    </source>
</evidence>
<feature type="region of interest" description="Disordered" evidence="1">
    <location>
        <begin position="1"/>
        <end position="52"/>
    </location>
</feature>
<reference evidence="2" key="1">
    <citation type="submission" date="2020-11" db="EMBL/GenBank/DDBJ databases">
        <title>Whole-genome analyses of Nonomuraea sp. K274.</title>
        <authorList>
            <person name="Veyisoglu A."/>
        </authorList>
    </citation>
    <scope>NUCLEOTIDE SEQUENCE</scope>
    <source>
        <strain evidence="2">K274</strain>
    </source>
</reference>
<sequence length="52" mass="5730">MSDDQQAVGPAAMRPRPAGEEADLRQSQQIRGGRASGVERLTEVLESLPRRR</sequence>
<accession>A0A931F4X8</accession>
<protein>
    <submittedName>
        <fullName evidence="2">Uncharacterized protein</fullName>
    </submittedName>
</protein>
<gene>
    <name evidence="2" type="ORF">ITP53_52475</name>
</gene>
<dbReference type="Proteomes" id="UP000605361">
    <property type="component" value="Unassembled WGS sequence"/>
</dbReference>
<dbReference type="EMBL" id="JADOGI010000363">
    <property type="protein sequence ID" value="MBF8194150.1"/>
    <property type="molecule type" value="Genomic_DNA"/>
</dbReference>
<proteinExistence type="predicted"/>
<organism evidence="2 3">
    <name type="scientific">Nonomuraea cypriaca</name>
    <dbReference type="NCBI Taxonomy" id="1187855"/>
    <lineage>
        <taxon>Bacteria</taxon>
        <taxon>Bacillati</taxon>
        <taxon>Actinomycetota</taxon>
        <taxon>Actinomycetes</taxon>
        <taxon>Streptosporangiales</taxon>
        <taxon>Streptosporangiaceae</taxon>
        <taxon>Nonomuraea</taxon>
    </lineage>
</organism>
<keyword evidence="3" id="KW-1185">Reference proteome</keyword>